<dbReference type="OMA" id="HANACEG"/>
<protein>
    <submittedName>
        <fullName evidence="3">Ephrin_rec_like domain-containing protein</fullName>
    </submittedName>
</protein>
<gene>
    <name evidence="1" type="ORF">ACOC_LOCUS10960</name>
</gene>
<organism evidence="3">
    <name type="scientific">Angiostrongylus costaricensis</name>
    <name type="common">Nematode worm</name>
    <dbReference type="NCBI Taxonomy" id="334426"/>
    <lineage>
        <taxon>Eukaryota</taxon>
        <taxon>Metazoa</taxon>
        <taxon>Ecdysozoa</taxon>
        <taxon>Nematoda</taxon>
        <taxon>Chromadorea</taxon>
        <taxon>Rhabditida</taxon>
        <taxon>Rhabditina</taxon>
        <taxon>Rhabditomorpha</taxon>
        <taxon>Strongyloidea</taxon>
        <taxon>Metastrongylidae</taxon>
        <taxon>Angiostrongylus</taxon>
    </lineage>
</organism>
<proteinExistence type="predicted"/>
<dbReference type="WBParaSite" id="ACOC_0001095901-mRNA-1">
    <property type="protein sequence ID" value="ACOC_0001095901-mRNA-1"/>
    <property type="gene ID" value="ACOC_0001095901"/>
</dbReference>
<dbReference type="STRING" id="334426.A0A0R3PXF0"/>
<dbReference type="InterPro" id="IPR039181">
    <property type="entry name" value="Elapor1/2"/>
</dbReference>
<reference evidence="1 2" key="2">
    <citation type="submission" date="2018-11" db="EMBL/GenBank/DDBJ databases">
        <authorList>
            <consortium name="Pathogen Informatics"/>
        </authorList>
    </citation>
    <scope>NUCLEOTIDE SEQUENCE [LARGE SCALE GENOMIC DNA]</scope>
    <source>
        <strain evidence="1 2">Costa Rica</strain>
    </source>
</reference>
<reference evidence="3" key="1">
    <citation type="submission" date="2017-02" db="UniProtKB">
        <authorList>
            <consortium name="WormBaseParasite"/>
        </authorList>
    </citation>
    <scope>IDENTIFICATION</scope>
</reference>
<dbReference type="AlphaFoldDB" id="A0A0R3PXF0"/>
<dbReference type="EMBL" id="UYYA01004584">
    <property type="protein sequence ID" value="VDM62545.1"/>
    <property type="molecule type" value="Genomic_DNA"/>
</dbReference>
<evidence type="ECO:0000313" key="3">
    <source>
        <dbReference type="WBParaSite" id="ACOC_0001095901-mRNA-1"/>
    </source>
</evidence>
<sequence length="147" mass="16226">MSRVPVSWCRRCDASDYTFAYTECAADGSRWRVALPFHANACEGLPEPTRGLNCSFSCSAGHYLDIMTQSCRPCLPGQYSLGGGARFEEFYTLPAGFSVENFDANAMQFDDVERSQTDPCPPESVSFFIGDGIAVHSIGFCSRTRYL</sequence>
<dbReference type="GO" id="GO:0016020">
    <property type="term" value="C:membrane"/>
    <property type="evidence" value="ECO:0007669"/>
    <property type="project" value="TreeGrafter"/>
</dbReference>
<keyword evidence="2" id="KW-1185">Reference proteome</keyword>
<dbReference type="Proteomes" id="UP000267027">
    <property type="component" value="Unassembled WGS sequence"/>
</dbReference>
<accession>A0A0R3PXF0</accession>
<dbReference type="PANTHER" id="PTHR22727:SF15">
    <property type="entry name" value="MRH DOMAIN-CONTAINING PROTEIN"/>
    <property type="match status" value="1"/>
</dbReference>
<dbReference type="PANTHER" id="PTHR22727">
    <property type="entry name" value="PROTEIN CBG13728"/>
    <property type="match status" value="1"/>
</dbReference>
<evidence type="ECO:0000313" key="1">
    <source>
        <dbReference type="EMBL" id="VDM62545.1"/>
    </source>
</evidence>
<evidence type="ECO:0000313" key="2">
    <source>
        <dbReference type="Proteomes" id="UP000267027"/>
    </source>
</evidence>
<dbReference type="OrthoDB" id="439917at2759"/>
<name>A0A0R3PXF0_ANGCS</name>